<dbReference type="Gene3D" id="3.40.50.150">
    <property type="entry name" value="Vaccinia Virus protein VP39"/>
    <property type="match status" value="1"/>
</dbReference>
<dbReference type="InterPro" id="IPR002052">
    <property type="entry name" value="DNA_methylase_N6_adenine_CS"/>
</dbReference>
<evidence type="ECO:0000313" key="3">
    <source>
        <dbReference type="EMBL" id="MBC6000159.1"/>
    </source>
</evidence>
<accession>A0A923SMB3</accession>
<reference evidence="3" key="1">
    <citation type="submission" date="2020-08" db="EMBL/GenBank/DDBJ databases">
        <authorList>
            <person name="Liu C."/>
            <person name="Sun Q."/>
        </authorList>
    </citation>
    <scope>NUCLEOTIDE SEQUENCE</scope>
    <source>
        <strain evidence="3">BX16</strain>
    </source>
</reference>
<keyword evidence="1 3" id="KW-0489">Methyltransferase</keyword>
<dbReference type="InterPro" id="IPR004398">
    <property type="entry name" value="RNA_MeTrfase_RsmD"/>
</dbReference>
<dbReference type="InterPro" id="IPR029063">
    <property type="entry name" value="SAM-dependent_MTases_sf"/>
</dbReference>
<dbReference type="RefSeq" id="WP_249287481.1">
    <property type="nucleotide sequence ID" value="NZ_JACRWC010000109.1"/>
</dbReference>
<comment type="caution">
    <text evidence="3">The sequence shown here is derived from an EMBL/GenBank/DDBJ whole genome shotgun (WGS) entry which is preliminary data.</text>
</comment>
<dbReference type="EMBL" id="JACRWC010000109">
    <property type="protein sequence ID" value="MBC6000159.1"/>
    <property type="molecule type" value="Genomic_DNA"/>
</dbReference>
<keyword evidence="4" id="KW-1185">Reference proteome</keyword>
<evidence type="ECO:0000313" key="4">
    <source>
        <dbReference type="Proteomes" id="UP000644115"/>
    </source>
</evidence>
<dbReference type="PROSITE" id="PS00092">
    <property type="entry name" value="N6_MTASE"/>
    <property type="match status" value="1"/>
</dbReference>
<sequence>MRIIAGDYKGRRLQSPQDYSIRPTTDKVKEALFSILTEKIWGSRVLDLFAGTGNLGIEALSRGAETCVFADSSRESLRLIRENIAHCKAEEGARVEAGDYRKILGNQTEPFDIILLDPPYNKGLLDECFRLIAENELLAEDGVIVAEHRREEKMPEELHGFQKQKERRYGIVMLSIYANG</sequence>
<dbReference type="SUPFAM" id="SSF53335">
    <property type="entry name" value="S-adenosyl-L-methionine-dependent methyltransferases"/>
    <property type="match status" value="1"/>
</dbReference>
<dbReference type="AlphaFoldDB" id="A0A923SMB3"/>
<organism evidence="3 4">
    <name type="scientific">Lentihominibacter faecis</name>
    <dbReference type="NCBI Taxonomy" id="2764712"/>
    <lineage>
        <taxon>Bacteria</taxon>
        <taxon>Bacillati</taxon>
        <taxon>Bacillota</taxon>
        <taxon>Clostridia</taxon>
        <taxon>Peptostreptococcales</taxon>
        <taxon>Anaerovoracaceae</taxon>
        <taxon>Lentihominibacter</taxon>
    </lineage>
</organism>
<dbReference type="EC" id="2.1.1.171" evidence="3"/>
<name>A0A923SMB3_9FIRM</name>
<keyword evidence="2 3" id="KW-0808">Transferase</keyword>
<protein>
    <submittedName>
        <fullName evidence="3">16S rRNA (Guanine(966)-N(2))-methyltransferase RsmD</fullName>
        <ecNumber evidence="3">2.1.1.171</ecNumber>
    </submittedName>
</protein>
<dbReference type="GO" id="GO:0052913">
    <property type="term" value="F:16S rRNA (guanine(966)-N(2))-methyltransferase activity"/>
    <property type="evidence" value="ECO:0007669"/>
    <property type="project" value="UniProtKB-EC"/>
</dbReference>
<dbReference type="Pfam" id="PF03602">
    <property type="entry name" value="Cons_hypoth95"/>
    <property type="match status" value="1"/>
</dbReference>
<dbReference type="NCBIfam" id="TIGR00095">
    <property type="entry name" value="16S rRNA (guanine(966)-N(2))-methyltransferase RsmD"/>
    <property type="match status" value="1"/>
</dbReference>
<dbReference type="PANTHER" id="PTHR43542">
    <property type="entry name" value="METHYLTRANSFERASE"/>
    <property type="match status" value="1"/>
</dbReference>
<evidence type="ECO:0000256" key="2">
    <source>
        <dbReference type="ARBA" id="ARBA00022679"/>
    </source>
</evidence>
<dbReference type="GO" id="GO:0003676">
    <property type="term" value="F:nucleic acid binding"/>
    <property type="evidence" value="ECO:0007669"/>
    <property type="project" value="InterPro"/>
</dbReference>
<gene>
    <name evidence="3" type="primary">rsmD</name>
    <name evidence="3" type="ORF">H8876_09120</name>
</gene>
<dbReference type="Proteomes" id="UP000644115">
    <property type="component" value="Unassembled WGS sequence"/>
</dbReference>
<dbReference type="PANTHER" id="PTHR43542:SF1">
    <property type="entry name" value="METHYLTRANSFERASE"/>
    <property type="match status" value="1"/>
</dbReference>
<dbReference type="PIRSF" id="PIRSF004553">
    <property type="entry name" value="CHP00095"/>
    <property type="match status" value="1"/>
</dbReference>
<evidence type="ECO:0000256" key="1">
    <source>
        <dbReference type="ARBA" id="ARBA00022603"/>
    </source>
</evidence>
<proteinExistence type="predicted"/>
<dbReference type="CDD" id="cd02440">
    <property type="entry name" value="AdoMet_MTases"/>
    <property type="match status" value="1"/>
</dbReference>